<proteinExistence type="predicted"/>
<dbReference type="RefSeq" id="XP_017782896.1">
    <property type="nucleotide sequence ID" value="XM_017927407.1"/>
</dbReference>
<protein>
    <submittedName>
        <fullName evidence="5">Leucine-rich repeat-containing protein egg-6-like</fullName>
    </submittedName>
</protein>
<dbReference type="SUPFAM" id="SSF52058">
    <property type="entry name" value="L domain-like"/>
    <property type="match status" value="1"/>
</dbReference>
<accession>A0ABM1N7U6</accession>
<keyword evidence="1" id="KW-0732">Signal</keyword>
<gene>
    <name evidence="5" type="primary">LOC108567134</name>
</gene>
<keyword evidence="3" id="KW-1133">Transmembrane helix</keyword>
<evidence type="ECO:0000313" key="5">
    <source>
        <dbReference type="RefSeq" id="XP_017782896.1"/>
    </source>
</evidence>
<evidence type="ECO:0000256" key="3">
    <source>
        <dbReference type="SAM" id="Phobius"/>
    </source>
</evidence>
<name>A0ABM1N7U6_NICVS</name>
<dbReference type="InterPro" id="IPR032675">
    <property type="entry name" value="LRR_dom_sf"/>
</dbReference>
<dbReference type="Proteomes" id="UP000695000">
    <property type="component" value="Unplaced"/>
</dbReference>
<keyword evidence="3" id="KW-0812">Transmembrane</keyword>
<organism evidence="4 5">
    <name type="scientific">Nicrophorus vespilloides</name>
    <name type="common">Boreal carrion beetle</name>
    <dbReference type="NCBI Taxonomy" id="110193"/>
    <lineage>
        <taxon>Eukaryota</taxon>
        <taxon>Metazoa</taxon>
        <taxon>Ecdysozoa</taxon>
        <taxon>Arthropoda</taxon>
        <taxon>Hexapoda</taxon>
        <taxon>Insecta</taxon>
        <taxon>Pterygota</taxon>
        <taxon>Neoptera</taxon>
        <taxon>Endopterygota</taxon>
        <taxon>Coleoptera</taxon>
        <taxon>Polyphaga</taxon>
        <taxon>Staphyliniformia</taxon>
        <taxon>Silphidae</taxon>
        <taxon>Nicrophorinae</taxon>
        <taxon>Nicrophorus</taxon>
    </lineage>
</organism>
<sequence>MFIDISYVEILNLNHNRIKMITVSSLIGLKAYVLELSHNLIEDLEDRSIPEVKKMYINNNKLILIHSKMFVNISKTYKLDVSCNNITSFNFENSDFILLNMSYNQITYLSQNSFSAMNLIRNLSLSNNVITSLETKSIPKVEYLDLSYNLLTSIEANMFTDVDLLKSLDINNNCIKYIDLKLAEKLIFSNRKLNEKCTLDANRITETDTFLLSKSAVYTVGIIIVVVVIAAILIKIYSRCQARTAVSSEQSKKNEHQLKELTSVSKNGAPIYDDIVPKGDKKNESAEYLEENDIYEFAN</sequence>
<dbReference type="InterPro" id="IPR001611">
    <property type="entry name" value="Leu-rich_rpt"/>
</dbReference>
<evidence type="ECO:0000313" key="4">
    <source>
        <dbReference type="Proteomes" id="UP000695000"/>
    </source>
</evidence>
<feature type="region of interest" description="Disordered" evidence="2">
    <location>
        <begin position="257"/>
        <end position="279"/>
    </location>
</feature>
<dbReference type="Pfam" id="PF13855">
    <property type="entry name" value="LRR_8"/>
    <property type="match status" value="1"/>
</dbReference>
<evidence type="ECO:0000256" key="1">
    <source>
        <dbReference type="ARBA" id="ARBA00022729"/>
    </source>
</evidence>
<reference evidence="5" key="1">
    <citation type="submission" date="2025-08" db="UniProtKB">
        <authorList>
            <consortium name="RefSeq"/>
        </authorList>
    </citation>
    <scope>IDENTIFICATION</scope>
    <source>
        <tissue evidence="5">Whole Larva</tissue>
    </source>
</reference>
<dbReference type="InterPro" id="IPR050328">
    <property type="entry name" value="Dev_Immune_Receptor"/>
</dbReference>
<dbReference type="Gene3D" id="3.80.10.10">
    <property type="entry name" value="Ribonuclease Inhibitor"/>
    <property type="match status" value="2"/>
</dbReference>
<feature type="transmembrane region" description="Helical" evidence="3">
    <location>
        <begin position="216"/>
        <end position="234"/>
    </location>
</feature>
<dbReference type="PANTHER" id="PTHR24373">
    <property type="entry name" value="SLIT RELATED LEUCINE-RICH REPEAT NEURONAL PROTEIN"/>
    <property type="match status" value="1"/>
</dbReference>
<evidence type="ECO:0000256" key="2">
    <source>
        <dbReference type="SAM" id="MobiDB-lite"/>
    </source>
</evidence>
<keyword evidence="3" id="KW-0472">Membrane</keyword>
<dbReference type="GeneID" id="108567134"/>
<dbReference type="PANTHER" id="PTHR24373:SF275">
    <property type="entry name" value="TIR DOMAIN-CONTAINING PROTEIN"/>
    <property type="match status" value="1"/>
</dbReference>
<keyword evidence="4" id="KW-1185">Reference proteome</keyword>